<evidence type="ECO:0000313" key="3">
    <source>
        <dbReference type="EMBL" id="CCD64415.1"/>
    </source>
</evidence>
<dbReference type="Gene3D" id="3.90.215.10">
    <property type="entry name" value="Gamma Fibrinogen, chain A, domain 1"/>
    <property type="match status" value="1"/>
</dbReference>
<dbReference type="GeneID" id="181135"/>
<dbReference type="SMR" id="Q18914"/>
<evidence type="ECO:0000256" key="1">
    <source>
        <dbReference type="SAM" id="Phobius"/>
    </source>
</evidence>
<sequence length="465" mass="52739">MMQDTKDEHLTSFAENPTKSVERDALVEPQFTRPEQVEKTHVEEAKWPWGKGKKNENFRMPRFLVTILLICLLVAALLIALIAIVWALNSNSASVREPEIVYTIPSRDNQKDNVVHARSNIPKTLKKSLDLLEEDTTTITTTTSQTPDDYDTTEPFVEEEEYHLEEATEHHEIATIEATTPEPSEIATKKPIIYYSPPTTPKTTTSTGYLQFYDSIDGDASDNCLERLALGSPSGVYSIQSVEKFQAFCDMDTTTGGWTVIQRRVDGDGSFHRGTMKKFVEGFGNLQGSHWLGLEKLHNLAPIGATPAILRIEIQGETCDLTCSKRFANTWVGEWKVNFGKKQDGYKIQITEEGVGNLTYNGVDPFFGANGRRFSTNDNDQDENTFMNCAQFRMVGPWWHPKSCSDVGLNGYFQTTSEKYDVKDRNQNAKRYFVWAFDKQIYNGYPYTIHVRKSTMLLKTGDPQR</sequence>
<dbReference type="Proteomes" id="UP000001940">
    <property type="component" value="Chromosome X"/>
</dbReference>
<dbReference type="UCSC" id="D1009.3b">
    <property type="organism name" value="c. elegans"/>
</dbReference>
<dbReference type="OrthoDB" id="7972392at2759"/>
<dbReference type="InterPro" id="IPR002181">
    <property type="entry name" value="Fibrinogen_a/b/g_C_dom"/>
</dbReference>
<dbReference type="CDD" id="cd00087">
    <property type="entry name" value="FReD"/>
    <property type="match status" value="1"/>
</dbReference>
<evidence type="ECO:0000313" key="4">
    <source>
        <dbReference type="Proteomes" id="UP000001940"/>
    </source>
</evidence>
<gene>
    <name evidence="3 5" type="primary">ensh-1</name>
    <name evidence="3" type="ORF">CELE_D1009.3</name>
    <name evidence="5" type="ORF">D1009.3</name>
</gene>
<dbReference type="PANTHER" id="PTHR19143:SF445">
    <property type="entry name" value="FIBRINOGEN C-TERMINAL DOMAIN-CONTAINING PROTEIN"/>
    <property type="match status" value="1"/>
</dbReference>
<organism evidence="3 4">
    <name type="scientific">Caenorhabditis elegans</name>
    <dbReference type="NCBI Taxonomy" id="6239"/>
    <lineage>
        <taxon>Eukaryota</taxon>
        <taxon>Metazoa</taxon>
        <taxon>Ecdysozoa</taxon>
        <taxon>Nematoda</taxon>
        <taxon>Chromadorea</taxon>
        <taxon>Rhabditida</taxon>
        <taxon>Rhabditina</taxon>
        <taxon>Rhabditomorpha</taxon>
        <taxon>Rhabditoidea</taxon>
        <taxon>Rhabditidae</taxon>
        <taxon>Peloderinae</taxon>
        <taxon>Caenorhabditis</taxon>
    </lineage>
</organism>
<dbReference type="InParanoid" id="Q18914"/>
<dbReference type="KEGG" id="cel:CELE_D1009.3"/>
<dbReference type="ExpressionAtlas" id="Q18914">
    <property type="expression patterns" value="baseline and differential"/>
</dbReference>
<accession>Q18914</accession>
<protein>
    <submittedName>
        <fullName evidence="3">Fibrinogen C-terminal domain-containing protein</fullName>
    </submittedName>
</protein>
<dbReference type="RefSeq" id="NP_001024508.1">
    <property type="nucleotide sequence ID" value="NM_001029337.4"/>
</dbReference>
<dbReference type="SUPFAM" id="SSF56496">
    <property type="entry name" value="Fibrinogen C-terminal domain-like"/>
    <property type="match status" value="1"/>
</dbReference>
<reference evidence="3 4" key="1">
    <citation type="journal article" date="1998" name="Science">
        <title>Genome sequence of the nematode C. elegans: a platform for investigating biology.</title>
        <authorList>
            <consortium name="The C. elegans sequencing consortium"/>
            <person name="Sulson J.E."/>
            <person name="Waterston R."/>
        </authorList>
    </citation>
    <scope>NUCLEOTIDE SEQUENCE [LARGE SCALE GENOMIC DNA]</scope>
    <source>
        <strain evidence="3 4">Bristol N2</strain>
    </source>
</reference>
<dbReference type="InterPro" id="IPR036056">
    <property type="entry name" value="Fibrinogen-like_C"/>
</dbReference>
<keyword evidence="1" id="KW-1133">Transmembrane helix</keyword>
<dbReference type="Pfam" id="PF00147">
    <property type="entry name" value="Fibrinogen_C"/>
    <property type="match status" value="1"/>
</dbReference>
<dbReference type="AlphaFoldDB" id="Q18914"/>
<dbReference type="AGR" id="WB:WBGene00017013"/>
<name>Q18914_CAEEL</name>
<feature type="domain" description="Fibrinogen C-terminal" evidence="2">
    <location>
        <begin position="215"/>
        <end position="411"/>
    </location>
</feature>
<dbReference type="InterPro" id="IPR050373">
    <property type="entry name" value="Fibrinogen_C-term_domain"/>
</dbReference>
<dbReference type="EMBL" id="BX284606">
    <property type="protein sequence ID" value="CCD64415.1"/>
    <property type="molecule type" value="Genomic_DNA"/>
</dbReference>
<keyword evidence="4" id="KW-1185">Reference proteome</keyword>
<dbReference type="STRING" id="6239.D1009.3a.1"/>
<dbReference type="PANTHER" id="PTHR19143">
    <property type="entry name" value="FIBRINOGEN/TENASCIN/ANGIOPOEITIN"/>
    <property type="match status" value="1"/>
</dbReference>
<dbReference type="PROSITE" id="PS51406">
    <property type="entry name" value="FIBRINOGEN_C_2"/>
    <property type="match status" value="1"/>
</dbReference>
<evidence type="ECO:0000259" key="2">
    <source>
        <dbReference type="PROSITE" id="PS51406"/>
    </source>
</evidence>
<dbReference type="PIR" id="T15876">
    <property type="entry name" value="T15876"/>
</dbReference>
<dbReference type="InterPro" id="IPR014716">
    <property type="entry name" value="Fibrinogen_a/b/g_C_1"/>
</dbReference>
<keyword evidence="1" id="KW-0472">Membrane</keyword>
<proteinExistence type="predicted"/>
<dbReference type="OMA" id="GYPYIIH"/>
<dbReference type="PhylomeDB" id="Q18914"/>
<dbReference type="eggNOG" id="KOG2579">
    <property type="taxonomic scope" value="Eukaryota"/>
</dbReference>
<dbReference type="CTD" id="181135"/>
<dbReference type="NCBIfam" id="NF040941">
    <property type="entry name" value="GGGWT_bact"/>
    <property type="match status" value="1"/>
</dbReference>
<dbReference type="WormBase" id="D1009.3a">
    <property type="protein sequence ID" value="CE27893"/>
    <property type="gene ID" value="WBGene00017013"/>
    <property type="gene designation" value="ensh-1"/>
</dbReference>
<feature type="transmembrane region" description="Helical" evidence="1">
    <location>
        <begin position="63"/>
        <end position="88"/>
    </location>
</feature>
<dbReference type="PaxDb" id="6239-D1009.3a"/>
<dbReference type="SMART" id="SM00186">
    <property type="entry name" value="FBG"/>
    <property type="match status" value="1"/>
</dbReference>
<evidence type="ECO:0000313" key="5">
    <source>
        <dbReference type="WormBase" id="D1009.3a"/>
    </source>
</evidence>
<dbReference type="FunCoup" id="Q18914">
    <property type="interactions" value="63"/>
</dbReference>
<dbReference type="GO" id="GO:0005615">
    <property type="term" value="C:extracellular space"/>
    <property type="evidence" value="ECO:0000318"/>
    <property type="project" value="GO_Central"/>
</dbReference>
<keyword evidence="1" id="KW-0812">Transmembrane</keyword>
<dbReference type="Bgee" id="WBGene00017013">
    <property type="expression patterns" value="Expressed in pharyngeal muscle cell (C elegans) and 3 other cell types or tissues"/>
</dbReference>